<dbReference type="Pfam" id="PF00535">
    <property type="entry name" value="Glycos_transf_2"/>
    <property type="match status" value="1"/>
</dbReference>
<comment type="caution">
    <text evidence="2">The sequence shown here is derived from an EMBL/GenBank/DDBJ whole genome shotgun (WGS) entry which is preliminary data.</text>
</comment>
<name>H1HPR8_9BACT</name>
<dbReference type="SUPFAM" id="SSF53448">
    <property type="entry name" value="Nucleotide-diphospho-sugar transferases"/>
    <property type="match status" value="1"/>
</dbReference>
<evidence type="ECO:0000259" key="1">
    <source>
        <dbReference type="Pfam" id="PF00535"/>
    </source>
</evidence>
<dbReference type="HOGENOM" id="CLU_074336_0_0_10"/>
<dbReference type="Proteomes" id="UP000003167">
    <property type="component" value="Unassembled WGS sequence"/>
</dbReference>
<dbReference type="InterPro" id="IPR001173">
    <property type="entry name" value="Glyco_trans_2-like"/>
</dbReference>
<dbReference type="EMBL" id="AGEK01000037">
    <property type="protein sequence ID" value="EHO67142.1"/>
    <property type="molecule type" value="Genomic_DNA"/>
</dbReference>
<organism evidence="2 3">
    <name type="scientific">Segatella maculosa OT 289</name>
    <dbReference type="NCBI Taxonomy" id="999422"/>
    <lineage>
        <taxon>Bacteria</taxon>
        <taxon>Pseudomonadati</taxon>
        <taxon>Bacteroidota</taxon>
        <taxon>Bacteroidia</taxon>
        <taxon>Bacteroidales</taxon>
        <taxon>Prevotellaceae</taxon>
        <taxon>Segatella</taxon>
    </lineage>
</organism>
<dbReference type="PANTHER" id="PTHR22916:SF3">
    <property type="entry name" value="UDP-GLCNAC:BETAGAL BETA-1,3-N-ACETYLGLUCOSAMINYLTRANSFERASE-LIKE PROTEIN 1"/>
    <property type="match status" value="1"/>
</dbReference>
<dbReference type="OrthoDB" id="9810303at2"/>
<dbReference type="AlphaFoldDB" id="H1HPR8"/>
<dbReference type="PANTHER" id="PTHR22916">
    <property type="entry name" value="GLYCOSYLTRANSFERASE"/>
    <property type="match status" value="1"/>
</dbReference>
<protein>
    <recommendedName>
        <fullName evidence="1">Glycosyltransferase 2-like domain-containing protein</fullName>
    </recommendedName>
</protein>
<dbReference type="InterPro" id="IPR029044">
    <property type="entry name" value="Nucleotide-diphossugar_trans"/>
</dbReference>
<dbReference type="GO" id="GO:0016758">
    <property type="term" value="F:hexosyltransferase activity"/>
    <property type="evidence" value="ECO:0007669"/>
    <property type="project" value="UniProtKB-ARBA"/>
</dbReference>
<gene>
    <name evidence="2" type="ORF">HMPREF9944_02243</name>
</gene>
<dbReference type="RefSeq" id="WP_008566229.1">
    <property type="nucleotide sequence ID" value="NZ_JH594509.1"/>
</dbReference>
<reference evidence="2 3" key="1">
    <citation type="submission" date="2011-12" db="EMBL/GenBank/DDBJ databases">
        <title>The Genome Sequence of Prevotella maculosa OT 289.</title>
        <authorList>
            <consortium name="The Broad Institute Genome Sequencing Platform"/>
            <person name="Earl A."/>
            <person name="Ward D."/>
            <person name="Feldgarden M."/>
            <person name="Gevers D."/>
            <person name="Izard J."/>
            <person name="Blanton J.M."/>
            <person name="Mathney J."/>
            <person name="Tanner A.C."/>
            <person name="Dewhirst F.E."/>
            <person name="Young S.K."/>
            <person name="Zeng Q."/>
            <person name="Gargeya S."/>
            <person name="Fitzgerald M."/>
            <person name="Haas B."/>
            <person name="Abouelleil A."/>
            <person name="Alvarado L."/>
            <person name="Arachchi H.M."/>
            <person name="Berlin A."/>
            <person name="Chapman S.B."/>
            <person name="Gearin G."/>
            <person name="Goldberg J."/>
            <person name="Griggs A."/>
            <person name="Gujja S."/>
            <person name="Hansen M."/>
            <person name="Heiman D."/>
            <person name="Howarth C."/>
            <person name="Larimer J."/>
            <person name="Lui A."/>
            <person name="MacDonald P.J.P."/>
            <person name="McCowen C."/>
            <person name="Montmayeur A."/>
            <person name="Murphy C."/>
            <person name="Neiman D."/>
            <person name="Pearson M."/>
            <person name="Priest M."/>
            <person name="Roberts A."/>
            <person name="Saif S."/>
            <person name="Shea T."/>
            <person name="Sisk P."/>
            <person name="Stolte C."/>
            <person name="Sykes S."/>
            <person name="Wortman J."/>
            <person name="Nusbaum C."/>
            <person name="Birren B."/>
        </authorList>
    </citation>
    <scope>NUCLEOTIDE SEQUENCE [LARGE SCALE GENOMIC DNA]</scope>
    <source>
        <strain evidence="2 3">OT 289</strain>
    </source>
</reference>
<proteinExistence type="predicted"/>
<evidence type="ECO:0000313" key="2">
    <source>
        <dbReference type="EMBL" id="EHO67142.1"/>
    </source>
</evidence>
<accession>H1HPR8</accession>
<sequence>MLITILTPTFNRARFLPQIYRSLCRQHCRDFEWLVIDDGSTDDTEATCTALPVADFPIRYIRKENGGKHTAINAGVKVAHGELTLILDSDDELPADALAIIANQWNDTTNREELGGLCGYMAHRDGSVIGRPRIEARCTSIDLRYRYGVTGDMCEIYKTSVLREFPFPEYPGERFVPEALVWSRIARKYKLKVFGQVVYLRDYLDGGLTSKIVEIRHNSPKATCRCYLEMMQLDIPFKYKLKALLNYIRFKQRIIKI</sequence>
<dbReference type="CDD" id="cd00761">
    <property type="entry name" value="Glyco_tranf_GTA_type"/>
    <property type="match status" value="1"/>
</dbReference>
<dbReference type="STRING" id="999422.HMPREF9944_02243"/>
<keyword evidence="3" id="KW-1185">Reference proteome</keyword>
<dbReference type="PATRIC" id="fig|999422.3.peg.2274"/>
<evidence type="ECO:0000313" key="3">
    <source>
        <dbReference type="Proteomes" id="UP000003167"/>
    </source>
</evidence>
<dbReference type="Gene3D" id="3.90.550.10">
    <property type="entry name" value="Spore Coat Polysaccharide Biosynthesis Protein SpsA, Chain A"/>
    <property type="match status" value="1"/>
</dbReference>
<feature type="domain" description="Glycosyltransferase 2-like" evidence="1">
    <location>
        <begin position="4"/>
        <end position="108"/>
    </location>
</feature>